<name>A0A125MNM1_9GAMM</name>
<feature type="region of interest" description="Disordered" evidence="1">
    <location>
        <begin position="25"/>
        <end position="53"/>
    </location>
</feature>
<accession>A0A125MNM1</accession>
<reference evidence="2 3" key="1">
    <citation type="journal article" date="2014" name="Genome Announc.">
        <title>Draft Genome Sequence of Lysobacter capsici AZ78, a Bacterium Antagonistic to Plant-Pathogenic Oomycetes.</title>
        <authorList>
            <person name="Puopolo G."/>
            <person name="Sonego P."/>
            <person name="Engelen K."/>
            <person name="Pertot I."/>
        </authorList>
    </citation>
    <scope>NUCLEOTIDE SEQUENCE [LARGE SCALE GENOMIC DNA]</scope>
    <source>
        <strain evidence="2 3">AZ78</strain>
    </source>
</reference>
<proteinExistence type="predicted"/>
<dbReference type="AlphaFoldDB" id="A0A125MNM1"/>
<evidence type="ECO:0000256" key="1">
    <source>
        <dbReference type="SAM" id="MobiDB-lite"/>
    </source>
</evidence>
<sequence>MGRNRGRLTFSSVYWTDRANRIVENHGETSGPVEWRPSAARSLSQAPEPMSRAAHRPMKLFRSLAMAVARVRAPVARGMRASGFRPFSRGLS</sequence>
<protein>
    <submittedName>
        <fullName evidence="2">Uncharacterized protein</fullName>
    </submittedName>
</protein>
<evidence type="ECO:0000313" key="3">
    <source>
        <dbReference type="Proteomes" id="UP000023435"/>
    </source>
</evidence>
<evidence type="ECO:0000313" key="2">
    <source>
        <dbReference type="EMBL" id="KWS06983.1"/>
    </source>
</evidence>
<gene>
    <name evidence="2" type="ORF">AZ78_4543</name>
</gene>
<keyword evidence="3" id="KW-1185">Reference proteome</keyword>
<comment type="caution">
    <text evidence="2">The sequence shown here is derived from an EMBL/GenBank/DDBJ whole genome shotgun (WGS) entry which is preliminary data.</text>
</comment>
<dbReference type="Proteomes" id="UP000023435">
    <property type="component" value="Unassembled WGS sequence"/>
</dbReference>
<dbReference type="EMBL" id="JAJA02000001">
    <property type="protein sequence ID" value="KWS06983.1"/>
    <property type="molecule type" value="Genomic_DNA"/>
</dbReference>
<organism evidence="2 3">
    <name type="scientific">Lysobacter capsici AZ78</name>
    <dbReference type="NCBI Taxonomy" id="1444315"/>
    <lineage>
        <taxon>Bacteria</taxon>
        <taxon>Pseudomonadati</taxon>
        <taxon>Pseudomonadota</taxon>
        <taxon>Gammaproteobacteria</taxon>
        <taxon>Lysobacterales</taxon>
        <taxon>Lysobacteraceae</taxon>
        <taxon>Lysobacter</taxon>
    </lineage>
</organism>